<keyword evidence="3" id="KW-1185">Reference proteome</keyword>
<feature type="compositionally biased region" description="Basic residues" evidence="1">
    <location>
        <begin position="1"/>
        <end position="15"/>
    </location>
</feature>
<feature type="non-terminal residue" evidence="2">
    <location>
        <position position="58"/>
    </location>
</feature>
<sequence>MWPFKSKKKGRRRRPINSAHTITQPINNAHTITRPSNSTHTVTGPNTSTDNTHSTAFS</sequence>
<dbReference type="AlphaFoldDB" id="A0A7J9D0I9"/>
<proteinExistence type="predicted"/>
<evidence type="ECO:0000313" key="2">
    <source>
        <dbReference type="EMBL" id="MBA0754227.1"/>
    </source>
</evidence>
<protein>
    <submittedName>
        <fullName evidence="2">Uncharacterized protein</fullName>
    </submittedName>
</protein>
<dbReference type="OrthoDB" id="996929at2759"/>
<dbReference type="EMBL" id="JABEZY010260609">
    <property type="protein sequence ID" value="MBA0754227.1"/>
    <property type="molecule type" value="Genomic_DNA"/>
</dbReference>
<feature type="region of interest" description="Disordered" evidence="1">
    <location>
        <begin position="1"/>
        <end position="58"/>
    </location>
</feature>
<feature type="compositionally biased region" description="Polar residues" evidence="1">
    <location>
        <begin position="18"/>
        <end position="58"/>
    </location>
</feature>
<dbReference type="Proteomes" id="UP000593579">
    <property type="component" value="Unassembled WGS sequence"/>
</dbReference>
<reference evidence="2 3" key="1">
    <citation type="journal article" date="2019" name="Genome Biol. Evol.">
        <title>Insights into the evolution of the New World diploid cottons (Gossypium, subgenus Houzingenia) based on genome sequencing.</title>
        <authorList>
            <person name="Grover C.E."/>
            <person name="Arick M.A. 2nd"/>
            <person name="Thrash A."/>
            <person name="Conover J.L."/>
            <person name="Sanders W.S."/>
            <person name="Peterson D.G."/>
            <person name="Frelichowski J.E."/>
            <person name="Scheffler J.A."/>
            <person name="Scheffler B.E."/>
            <person name="Wendel J.F."/>
        </authorList>
    </citation>
    <scope>NUCLEOTIDE SEQUENCE [LARGE SCALE GENOMIC DNA]</scope>
    <source>
        <strain evidence="2">5</strain>
        <tissue evidence="2">Leaf</tissue>
    </source>
</reference>
<evidence type="ECO:0000313" key="3">
    <source>
        <dbReference type="Proteomes" id="UP000593579"/>
    </source>
</evidence>
<gene>
    <name evidence="2" type="ORF">Gogos_020894</name>
</gene>
<comment type="caution">
    <text evidence="2">The sequence shown here is derived from an EMBL/GenBank/DDBJ whole genome shotgun (WGS) entry which is preliminary data.</text>
</comment>
<evidence type="ECO:0000256" key="1">
    <source>
        <dbReference type="SAM" id="MobiDB-lite"/>
    </source>
</evidence>
<accession>A0A7J9D0I9</accession>
<name>A0A7J9D0I9_GOSGO</name>
<organism evidence="2 3">
    <name type="scientific">Gossypium gossypioides</name>
    <name type="common">Mexican cotton</name>
    <name type="synonym">Selera gossypioides</name>
    <dbReference type="NCBI Taxonomy" id="34282"/>
    <lineage>
        <taxon>Eukaryota</taxon>
        <taxon>Viridiplantae</taxon>
        <taxon>Streptophyta</taxon>
        <taxon>Embryophyta</taxon>
        <taxon>Tracheophyta</taxon>
        <taxon>Spermatophyta</taxon>
        <taxon>Magnoliopsida</taxon>
        <taxon>eudicotyledons</taxon>
        <taxon>Gunneridae</taxon>
        <taxon>Pentapetalae</taxon>
        <taxon>rosids</taxon>
        <taxon>malvids</taxon>
        <taxon>Malvales</taxon>
        <taxon>Malvaceae</taxon>
        <taxon>Malvoideae</taxon>
        <taxon>Gossypium</taxon>
    </lineage>
</organism>